<dbReference type="Gene3D" id="3.40.1190.20">
    <property type="match status" value="1"/>
</dbReference>
<dbReference type="PANTHER" id="PTHR20858">
    <property type="entry name" value="PHOSPHOMETHYLPYRIMIDINE KINASE"/>
    <property type="match status" value="1"/>
</dbReference>
<dbReference type="GO" id="GO:0008902">
    <property type="term" value="F:hydroxymethylpyrimidine kinase activity"/>
    <property type="evidence" value="ECO:0007669"/>
    <property type="project" value="UniProtKB-EC"/>
</dbReference>
<dbReference type="Pfam" id="PF08543">
    <property type="entry name" value="Phos_pyr_kin"/>
    <property type="match status" value="1"/>
</dbReference>
<evidence type="ECO:0000259" key="7">
    <source>
        <dbReference type="Pfam" id="PF08543"/>
    </source>
</evidence>
<evidence type="ECO:0000256" key="4">
    <source>
        <dbReference type="ARBA" id="ARBA00022741"/>
    </source>
</evidence>
<dbReference type="eggNOG" id="COG0351">
    <property type="taxonomic scope" value="Bacteria"/>
</dbReference>
<name>A0A0H3M0L4_EHRRW</name>
<dbReference type="FunFam" id="3.40.1190.20:FF:000003">
    <property type="entry name" value="Phosphomethylpyrimidine kinase ThiD"/>
    <property type="match status" value="1"/>
</dbReference>
<dbReference type="HOGENOM" id="CLU_020520_0_0_5"/>
<dbReference type="PANTHER" id="PTHR20858:SF17">
    <property type="entry name" value="HYDROXYMETHYLPYRIMIDINE_PHOSPHOMETHYLPYRIMIDINE KINASE THI20-RELATED"/>
    <property type="match status" value="1"/>
</dbReference>
<keyword evidence="6" id="KW-0067">ATP-binding</keyword>
<dbReference type="CDD" id="cd01169">
    <property type="entry name" value="HMPP_kinase"/>
    <property type="match status" value="1"/>
</dbReference>
<keyword evidence="4" id="KW-0547">Nucleotide-binding</keyword>
<organism evidence="8 9">
    <name type="scientific">Ehrlichia ruminantium (strain Welgevonden)</name>
    <dbReference type="NCBI Taxonomy" id="254945"/>
    <lineage>
        <taxon>Bacteria</taxon>
        <taxon>Pseudomonadati</taxon>
        <taxon>Pseudomonadota</taxon>
        <taxon>Alphaproteobacteria</taxon>
        <taxon>Rickettsiales</taxon>
        <taxon>Anaplasmataceae</taxon>
        <taxon>Ehrlichia</taxon>
    </lineage>
</organism>
<keyword evidence="3" id="KW-0808">Transferase</keyword>
<dbReference type="AlphaFoldDB" id="A0A0H3M0L4"/>
<dbReference type="NCBIfam" id="TIGR00097">
    <property type="entry name" value="HMP-P_kinase"/>
    <property type="match status" value="1"/>
</dbReference>
<dbReference type="EC" id="2.7.1.49" evidence="2"/>
<sequence>MSQYKGKVLTIAGSDSSGGAGIQADIKTISSLGCYAASCITSVTVQNTMQVYQVHNIPQDIIIGQIEAVLSDITIDAIKIGMLQSHDVITAVANSLPSGIPIIVDPVMISTSNFKLMNDSSVFHFIEHILPKATVITPNILEAEILTNTKIIDEYCMKQASKILKSLGTKSVLIKGGHLNRETIDNIFLTEDDQIFNFSHHRIPHNELHGTGCTLSSAIASFVSQKIPISDSIDLAIQYLLNTIKTIPKIGKGHNPVFHNYNIMSN</sequence>
<dbReference type="GO" id="GO:0005829">
    <property type="term" value="C:cytosol"/>
    <property type="evidence" value="ECO:0007669"/>
    <property type="project" value="TreeGrafter"/>
</dbReference>
<dbReference type="GO" id="GO:0009228">
    <property type="term" value="P:thiamine biosynthetic process"/>
    <property type="evidence" value="ECO:0007669"/>
    <property type="project" value="InterPro"/>
</dbReference>
<evidence type="ECO:0000256" key="2">
    <source>
        <dbReference type="ARBA" id="ARBA00012135"/>
    </source>
</evidence>
<dbReference type="EMBL" id="CR925678">
    <property type="protein sequence ID" value="CAI26686.1"/>
    <property type="molecule type" value="Genomic_DNA"/>
</dbReference>
<dbReference type="GO" id="GO:0009229">
    <property type="term" value="P:thiamine diphosphate biosynthetic process"/>
    <property type="evidence" value="ECO:0007669"/>
    <property type="project" value="UniProtKB-UniPathway"/>
</dbReference>
<dbReference type="Proteomes" id="UP000001021">
    <property type="component" value="Chromosome"/>
</dbReference>
<protein>
    <recommendedName>
        <fullName evidence="2">hydroxymethylpyrimidine kinase</fullName>
        <ecNumber evidence="2">2.7.1.49</ecNumber>
    </recommendedName>
</protein>
<evidence type="ECO:0000256" key="5">
    <source>
        <dbReference type="ARBA" id="ARBA00022777"/>
    </source>
</evidence>
<feature type="domain" description="Pyridoxamine kinase/Phosphomethylpyrimidine kinase" evidence="7">
    <location>
        <begin position="15"/>
        <end position="257"/>
    </location>
</feature>
<evidence type="ECO:0000256" key="1">
    <source>
        <dbReference type="ARBA" id="ARBA00004948"/>
    </source>
</evidence>
<proteinExistence type="predicted"/>
<evidence type="ECO:0000313" key="9">
    <source>
        <dbReference type="Proteomes" id="UP000001021"/>
    </source>
</evidence>
<dbReference type="GeneID" id="33058252"/>
<dbReference type="InterPro" id="IPR013749">
    <property type="entry name" value="PM/HMP-P_kinase-1"/>
</dbReference>
<accession>A0A0H3M0L4</accession>
<evidence type="ECO:0000256" key="3">
    <source>
        <dbReference type="ARBA" id="ARBA00022679"/>
    </source>
</evidence>
<dbReference type="KEGG" id="erw:ERWE_CDS_01920"/>
<keyword evidence="9" id="KW-1185">Reference proteome</keyword>
<dbReference type="UniPathway" id="UPA00060">
    <property type="reaction ID" value="UER00138"/>
</dbReference>
<reference evidence="8 9" key="1">
    <citation type="journal article" date="2006" name="J. Bacteriol.">
        <title>Comparative genomic analysis of three strains of Ehrlichia ruminantium reveals an active process of genome size plasticity.</title>
        <authorList>
            <person name="Frutos R."/>
            <person name="Viari A."/>
            <person name="Ferraz C."/>
            <person name="Morgat A."/>
            <person name="Eychenie S."/>
            <person name="Kandassami Y."/>
            <person name="Chantal I."/>
            <person name="Bensaid A."/>
            <person name="Coissac E."/>
            <person name="Vachiery N."/>
            <person name="Demaille J."/>
            <person name="Martinez D."/>
        </authorList>
    </citation>
    <scope>NUCLEOTIDE SEQUENCE [LARGE SCALE GENOMIC DNA]</scope>
    <source>
        <strain evidence="8 9">Welgevonden</strain>
    </source>
</reference>
<dbReference type="InterPro" id="IPR029056">
    <property type="entry name" value="Ribokinase-like"/>
</dbReference>
<dbReference type="KEGG" id="eru:Erum1910"/>
<dbReference type="GO" id="GO:0008972">
    <property type="term" value="F:phosphomethylpyrimidine kinase activity"/>
    <property type="evidence" value="ECO:0007669"/>
    <property type="project" value="InterPro"/>
</dbReference>
<evidence type="ECO:0000313" key="8">
    <source>
        <dbReference type="EMBL" id="CAI26686.1"/>
    </source>
</evidence>
<evidence type="ECO:0000256" key="6">
    <source>
        <dbReference type="ARBA" id="ARBA00022840"/>
    </source>
</evidence>
<dbReference type="GO" id="GO:0005524">
    <property type="term" value="F:ATP binding"/>
    <property type="evidence" value="ECO:0007669"/>
    <property type="project" value="UniProtKB-KW"/>
</dbReference>
<dbReference type="InterPro" id="IPR004399">
    <property type="entry name" value="HMP/HMP-P_kinase_dom"/>
</dbReference>
<keyword evidence="5 8" id="KW-0418">Kinase</keyword>
<comment type="pathway">
    <text evidence="1">Cofactor biosynthesis; thiamine diphosphate biosynthesis.</text>
</comment>
<gene>
    <name evidence="8" type="primary">thiD</name>
    <name evidence="8" type="ordered locus">ERWE_CDS_01920</name>
</gene>
<dbReference type="SUPFAM" id="SSF53613">
    <property type="entry name" value="Ribokinase-like"/>
    <property type="match status" value="1"/>
</dbReference>
<dbReference type="RefSeq" id="WP_011154877.1">
    <property type="nucleotide sequence ID" value="NC_005295.2"/>
</dbReference>